<keyword evidence="12" id="KW-1185">Reference proteome</keyword>
<feature type="transmembrane region" description="Helical" evidence="9">
    <location>
        <begin position="55"/>
        <end position="74"/>
    </location>
</feature>
<gene>
    <name evidence="11" type="ORF">K3769_00465</name>
</gene>
<evidence type="ECO:0000313" key="12">
    <source>
        <dbReference type="Proteomes" id="UP001165590"/>
    </source>
</evidence>
<feature type="domain" description="Histidine kinase" evidence="10">
    <location>
        <begin position="309"/>
        <end position="395"/>
    </location>
</feature>
<dbReference type="PANTHER" id="PTHR24421">
    <property type="entry name" value="NITRATE/NITRITE SENSOR PROTEIN NARX-RELATED"/>
    <property type="match status" value="1"/>
</dbReference>
<evidence type="ECO:0000256" key="7">
    <source>
        <dbReference type="ARBA" id="ARBA00022840"/>
    </source>
</evidence>
<dbReference type="InterPro" id="IPR050482">
    <property type="entry name" value="Sensor_HK_TwoCompSys"/>
</dbReference>
<feature type="transmembrane region" description="Helical" evidence="9">
    <location>
        <begin position="116"/>
        <end position="133"/>
    </location>
</feature>
<dbReference type="GO" id="GO:0016301">
    <property type="term" value="F:kinase activity"/>
    <property type="evidence" value="ECO:0007669"/>
    <property type="project" value="UniProtKB-KW"/>
</dbReference>
<evidence type="ECO:0000256" key="9">
    <source>
        <dbReference type="SAM" id="Phobius"/>
    </source>
</evidence>
<dbReference type="EC" id="2.7.13.3" evidence="2"/>
<dbReference type="Pfam" id="PF02518">
    <property type="entry name" value="HATPase_c"/>
    <property type="match status" value="1"/>
</dbReference>
<evidence type="ECO:0000256" key="2">
    <source>
        <dbReference type="ARBA" id="ARBA00012438"/>
    </source>
</evidence>
<evidence type="ECO:0000256" key="4">
    <source>
        <dbReference type="ARBA" id="ARBA00022679"/>
    </source>
</evidence>
<dbReference type="Proteomes" id="UP001165590">
    <property type="component" value="Unassembled WGS sequence"/>
</dbReference>
<keyword evidence="8" id="KW-0902">Two-component regulatory system</keyword>
<accession>A0ABT3UYP3</accession>
<keyword evidence="4" id="KW-0808">Transferase</keyword>
<keyword evidence="9" id="KW-0472">Membrane</keyword>
<evidence type="ECO:0000256" key="3">
    <source>
        <dbReference type="ARBA" id="ARBA00022553"/>
    </source>
</evidence>
<dbReference type="EMBL" id="JAIFZO010000001">
    <property type="protein sequence ID" value="MCX4231268.1"/>
    <property type="molecule type" value="Genomic_DNA"/>
</dbReference>
<sequence length="399" mass="41548">MSELPHAGALSGAVLGLLAVLESLAEFVGAHGSIPRLFADATAQAGPHGSAAGVQFAMVVGLLCLSTALPLVFLRPLAAGLTVTAASIGSLLIFETLTLAGLAAQLVAQYRLGRGGSLLPAALLGTPFLVLALTGPDDTDYRVRAVLVAALAPLAAFTGLVARSHEQNRQHSAIRAVMDGTQWENAARGERVRIVRELHDVVGHHISMIAVQAETARMATAGMPAEGAERLLGIGDTARAALNEMRRLLGVLREDTESVTGGDRRPQPDLGQLHELLEEARKASATSIRLILSGSPRTLDPGIELAAYRIVQESLTNARKHATGAAVDVELTYADETLRVRVRDNGPGPPPDLTTGGYGLLGMRERASAVGGDVQTGSAFGGGGFVVEARFPAKTEETP</sequence>
<dbReference type="SUPFAM" id="SSF55874">
    <property type="entry name" value="ATPase domain of HSP90 chaperone/DNA topoisomerase II/histidine kinase"/>
    <property type="match status" value="1"/>
</dbReference>
<feature type="transmembrane region" description="Helical" evidence="9">
    <location>
        <begin position="145"/>
        <end position="162"/>
    </location>
</feature>
<dbReference type="InterPro" id="IPR005467">
    <property type="entry name" value="His_kinase_dom"/>
</dbReference>
<dbReference type="Gene3D" id="1.20.5.1930">
    <property type="match status" value="1"/>
</dbReference>
<dbReference type="InterPro" id="IPR011712">
    <property type="entry name" value="Sig_transdc_His_kin_sub3_dim/P"/>
</dbReference>
<evidence type="ECO:0000256" key="8">
    <source>
        <dbReference type="ARBA" id="ARBA00023012"/>
    </source>
</evidence>
<name>A0ABT3UYP3_9ACTN</name>
<comment type="catalytic activity">
    <reaction evidence="1">
        <text>ATP + protein L-histidine = ADP + protein N-phospho-L-histidine.</text>
        <dbReference type="EC" id="2.7.13.3"/>
    </reaction>
</comment>
<evidence type="ECO:0000256" key="5">
    <source>
        <dbReference type="ARBA" id="ARBA00022741"/>
    </source>
</evidence>
<dbReference type="CDD" id="cd16917">
    <property type="entry name" value="HATPase_UhpB-NarQ-NarX-like"/>
    <property type="match status" value="1"/>
</dbReference>
<dbReference type="InterPro" id="IPR036890">
    <property type="entry name" value="HATPase_C_sf"/>
</dbReference>
<reference evidence="11" key="1">
    <citation type="journal article" date="2022" name="bioRxiv">
        <title>Discovery and biosynthetic assessment of Streptomyces ortus sp nov. isolated from a deep-sea sponge.</title>
        <authorList>
            <person name="Williams S.E."/>
        </authorList>
    </citation>
    <scope>NUCLEOTIDE SEQUENCE</scope>
    <source>
        <strain evidence="11">A15ISP2-DRY2</strain>
    </source>
</reference>
<dbReference type="Pfam" id="PF07730">
    <property type="entry name" value="HisKA_3"/>
    <property type="match status" value="1"/>
</dbReference>
<keyword evidence="9" id="KW-1133">Transmembrane helix</keyword>
<protein>
    <recommendedName>
        <fullName evidence="2">histidine kinase</fullName>
        <ecNumber evidence="2">2.7.13.3</ecNumber>
    </recommendedName>
</protein>
<evidence type="ECO:0000256" key="1">
    <source>
        <dbReference type="ARBA" id="ARBA00000085"/>
    </source>
</evidence>
<keyword evidence="5" id="KW-0547">Nucleotide-binding</keyword>
<dbReference type="SMART" id="SM00387">
    <property type="entry name" value="HATPase_c"/>
    <property type="match status" value="1"/>
</dbReference>
<evidence type="ECO:0000313" key="11">
    <source>
        <dbReference type="EMBL" id="MCX4231268.1"/>
    </source>
</evidence>
<evidence type="ECO:0000259" key="10">
    <source>
        <dbReference type="PROSITE" id="PS50109"/>
    </source>
</evidence>
<dbReference type="PANTHER" id="PTHR24421:SF10">
    <property type="entry name" value="NITRATE_NITRITE SENSOR PROTEIN NARQ"/>
    <property type="match status" value="1"/>
</dbReference>
<dbReference type="Gene3D" id="3.30.565.10">
    <property type="entry name" value="Histidine kinase-like ATPase, C-terminal domain"/>
    <property type="match status" value="1"/>
</dbReference>
<evidence type="ECO:0000256" key="6">
    <source>
        <dbReference type="ARBA" id="ARBA00022777"/>
    </source>
</evidence>
<feature type="transmembrane region" description="Helical" evidence="9">
    <location>
        <begin position="81"/>
        <end position="104"/>
    </location>
</feature>
<dbReference type="RefSeq" id="WP_267024393.1">
    <property type="nucleotide sequence ID" value="NZ_JAIFZO010000001.1"/>
</dbReference>
<dbReference type="PROSITE" id="PS50109">
    <property type="entry name" value="HIS_KIN"/>
    <property type="match status" value="1"/>
</dbReference>
<proteinExistence type="predicted"/>
<dbReference type="InterPro" id="IPR003594">
    <property type="entry name" value="HATPase_dom"/>
</dbReference>
<keyword evidence="3" id="KW-0597">Phosphoprotein</keyword>
<comment type="caution">
    <text evidence="11">The sequence shown here is derived from an EMBL/GenBank/DDBJ whole genome shotgun (WGS) entry which is preliminary data.</text>
</comment>
<keyword evidence="7" id="KW-0067">ATP-binding</keyword>
<keyword evidence="6 11" id="KW-0418">Kinase</keyword>
<organism evidence="11 12">
    <name type="scientific">Streptomyces ortus</name>
    <dbReference type="NCBI Taxonomy" id="2867268"/>
    <lineage>
        <taxon>Bacteria</taxon>
        <taxon>Bacillati</taxon>
        <taxon>Actinomycetota</taxon>
        <taxon>Actinomycetes</taxon>
        <taxon>Kitasatosporales</taxon>
        <taxon>Streptomycetaceae</taxon>
        <taxon>Streptomyces</taxon>
    </lineage>
</organism>
<keyword evidence="9" id="KW-0812">Transmembrane</keyword>